<dbReference type="AlphaFoldDB" id="A0A7C1CWG8"/>
<proteinExistence type="predicted"/>
<dbReference type="InterPro" id="IPR008930">
    <property type="entry name" value="Terpenoid_cyclase/PrenylTrfase"/>
</dbReference>
<reference evidence="1" key="1">
    <citation type="journal article" date="2020" name="mSystems">
        <title>Genome- and Community-Level Interaction Insights into Carbon Utilization and Element Cycling Functions of Hydrothermarchaeota in Hydrothermal Sediment.</title>
        <authorList>
            <person name="Zhou Z."/>
            <person name="Liu Y."/>
            <person name="Xu W."/>
            <person name="Pan J."/>
            <person name="Luo Z.H."/>
            <person name="Li M."/>
        </authorList>
    </citation>
    <scope>NUCLEOTIDE SEQUENCE [LARGE SCALE GENOMIC DNA]</scope>
    <source>
        <strain evidence="1">SpSt-1179</strain>
    </source>
</reference>
<protein>
    <submittedName>
        <fullName evidence="1">Nitrogen fixation protein NifH</fullName>
    </submittedName>
</protein>
<gene>
    <name evidence="1" type="ORF">ENN47_07070</name>
</gene>
<evidence type="ECO:0000313" key="1">
    <source>
        <dbReference type="EMBL" id="HDP77929.1"/>
    </source>
</evidence>
<dbReference type="Gene3D" id="1.50.10.20">
    <property type="match status" value="1"/>
</dbReference>
<dbReference type="EMBL" id="DSBT01000189">
    <property type="protein sequence ID" value="HDP77929.1"/>
    <property type="molecule type" value="Genomic_DNA"/>
</dbReference>
<accession>A0A7C1CWG8</accession>
<dbReference type="SUPFAM" id="SSF48239">
    <property type="entry name" value="Terpenoid cyclases/Protein prenyltransferases"/>
    <property type="match status" value="1"/>
</dbReference>
<name>A0A7C1CWG8_9BACT</name>
<dbReference type="Proteomes" id="UP000886198">
    <property type="component" value="Unassembled WGS sequence"/>
</dbReference>
<organism evidence="1">
    <name type="scientific">Mesotoga infera</name>
    <dbReference type="NCBI Taxonomy" id="1236046"/>
    <lineage>
        <taxon>Bacteria</taxon>
        <taxon>Thermotogati</taxon>
        <taxon>Thermotogota</taxon>
        <taxon>Thermotogae</taxon>
        <taxon>Kosmotogales</taxon>
        <taxon>Kosmotogaceae</taxon>
        <taxon>Mesotoga</taxon>
    </lineage>
</organism>
<sequence length="319" mass="36541">MKENVISWLLEEENPTIRYLTLTDLMGLSEEDGKVARAKESIMKIGIVLALLDLQNYDGSWGKQERFYTDKYRGTVWNLIVLAEMRADPNDERVKKACEFILSHSQDVEQGGFSYTRSAKNKAGLPSGVIPCLTGNMVYSLIRLGYLEDERVQKAIGWICAFQRADDGIAEPPSGKVYERYEACWGRHSCHMGVAKALKALAAIPEEKRNRKIDEKIEELAEYFLKHHIYKKSHDLEKVAKPGWLRFGFPLMYQTDVLELLEIFAELRIRDSRLEDAIGIVSGKRNKEGLWKMQNSFNDKMLVAVEEKGKSSKWLTLGR</sequence>
<comment type="caution">
    <text evidence="1">The sequence shown here is derived from an EMBL/GenBank/DDBJ whole genome shotgun (WGS) entry which is preliminary data.</text>
</comment>